<gene>
    <name evidence="2" type="ORF">DSM5745_03255</name>
</gene>
<comment type="caution">
    <text evidence="2">The sequence shown here is derived from an EMBL/GenBank/DDBJ whole genome shotgun (WGS) entry which is preliminary data.</text>
</comment>
<evidence type="ECO:0000313" key="3">
    <source>
        <dbReference type="Proteomes" id="UP000256690"/>
    </source>
</evidence>
<dbReference type="InterPro" id="IPR002575">
    <property type="entry name" value="Aminoglycoside_PTrfase"/>
</dbReference>
<dbReference type="PANTHER" id="PTHR21310">
    <property type="entry name" value="AMINOGLYCOSIDE PHOSPHOTRANSFERASE-RELATED-RELATED"/>
    <property type="match status" value="1"/>
</dbReference>
<evidence type="ECO:0000259" key="1">
    <source>
        <dbReference type="Pfam" id="PF01636"/>
    </source>
</evidence>
<dbReference type="OrthoDB" id="3554464at2759"/>
<keyword evidence="3" id="KW-1185">Reference proteome</keyword>
<sequence length="391" mass="43984">MGWRDDWPSMPDGSEYNGMQLLPLVRAGKSPFQGVWDVNLPIREIEEHTNTKITDIATVRKGSNNYGLHLKASNRPDLMARLARGDVNMPDFDGFPIEWQAPEAAFEAAVYDLLRTEPAIRASRLIYHRVPVLHPGPNRSIPLDLAGRRLFVFEKAEGRDKVWRELSKPDKLRLLDQLATVQAALFHYTPPLDFAQRHLLDRLYDFMPETLSHPVAPTREFWLHVMEAKIDATIRNEGALIGWEDDHETVGPGALAAKKSLLRALPHLIPRETTDGSLYRLALDHGDFGVHNTTVKVTESKGRGPLVTSLFDWETGCIVPAILSDPLVAVDPVDLAADERGEPSVARIIPKEHASSDMERYTGWACHYIQSLYTNAPDYKFAIQAGKDIRH</sequence>
<proteinExistence type="predicted"/>
<dbReference type="PANTHER" id="PTHR21310:SF15">
    <property type="entry name" value="AMINOGLYCOSIDE PHOSPHOTRANSFERASE DOMAIN-CONTAINING PROTEIN"/>
    <property type="match status" value="1"/>
</dbReference>
<name>A0A3D8SJY2_9EURO</name>
<dbReference type="RefSeq" id="XP_026606137.1">
    <property type="nucleotide sequence ID" value="XM_026745271.1"/>
</dbReference>
<dbReference type="AlphaFoldDB" id="A0A3D8SJY2"/>
<protein>
    <recommendedName>
        <fullName evidence="1">Aminoglycoside phosphotransferase domain-containing protein</fullName>
    </recommendedName>
</protein>
<evidence type="ECO:0000313" key="2">
    <source>
        <dbReference type="EMBL" id="RDW86613.1"/>
    </source>
</evidence>
<dbReference type="Proteomes" id="UP000256690">
    <property type="component" value="Unassembled WGS sequence"/>
</dbReference>
<dbReference type="InterPro" id="IPR051678">
    <property type="entry name" value="AGP_Transferase"/>
</dbReference>
<organism evidence="2 3">
    <name type="scientific">Aspergillus mulundensis</name>
    <dbReference type="NCBI Taxonomy" id="1810919"/>
    <lineage>
        <taxon>Eukaryota</taxon>
        <taxon>Fungi</taxon>
        <taxon>Dikarya</taxon>
        <taxon>Ascomycota</taxon>
        <taxon>Pezizomycotina</taxon>
        <taxon>Eurotiomycetes</taxon>
        <taxon>Eurotiomycetidae</taxon>
        <taxon>Eurotiales</taxon>
        <taxon>Aspergillaceae</taxon>
        <taxon>Aspergillus</taxon>
        <taxon>Aspergillus subgen. Nidulantes</taxon>
    </lineage>
</organism>
<dbReference type="EMBL" id="PVWQ01000003">
    <property type="protein sequence ID" value="RDW86613.1"/>
    <property type="molecule type" value="Genomic_DNA"/>
</dbReference>
<dbReference type="GeneID" id="38113625"/>
<dbReference type="Pfam" id="PF01636">
    <property type="entry name" value="APH"/>
    <property type="match status" value="1"/>
</dbReference>
<feature type="domain" description="Aminoglycoside phosphotransferase" evidence="1">
    <location>
        <begin position="68"/>
        <end position="320"/>
    </location>
</feature>
<reference evidence="2 3" key="1">
    <citation type="journal article" date="2018" name="IMA Fungus">
        <title>IMA Genome-F 9: Draft genome sequence of Annulohypoxylon stygium, Aspergillus mulundensis, Berkeleyomyces basicola (syn. Thielaviopsis basicola), Ceratocystis smalleyi, two Cercospora beticola strains, Coleophoma cylindrospora, Fusarium fracticaudum, Phialophora cf. hyalina, and Morchella septimelata.</title>
        <authorList>
            <person name="Wingfield B.D."/>
            <person name="Bills G.F."/>
            <person name="Dong Y."/>
            <person name="Huang W."/>
            <person name="Nel W.J."/>
            <person name="Swalarsk-Parry B.S."/>
            <person name="Vaghefi N."/>
            <person name="Wilken P.M."/>
            <person name="An Z."/>
            <person name="de Beer Z.W."/>
            <person name="De Vos L."/>
            <person name="Chen L."/>
            <person name="Duong T.A."/>
            <person name="Gao Y."/>
            <person name="Hammerbacher A."/>
            <person name="Kikkert J.R."/>
            <person name="Li Y."/>
            <person name="Li H."/>
            <person name="Li K."/>
            <person name="Li Q."/>
            <person name="Liu X."/>
            <person name="Ma X."/>
            <person name="Naidoo K."/>
            <person name="Pethybridge S.J."/>
            <person name="Sun J."/>
            <person name="Steenkamp E.T."/>
            <person name="van der Nest M.A."/>
            <person name="van Wyk S."/>
            <person name="Wingfield M.J."/>
            <person name="Xiong C."/>
            <person name="Yue Q."/>
            <person name="Zhang X."/>
        </authorList>
    </citation>
    <scope>NUCLEOTIDE SEQUENCE [LARGE SCALE GENOMIC DNA]</scope>
    <source>
        <strain evidence="2 3">DSM 5745</strain>
    </source>
</reference>
<accession>A0A3D8SJY2</accession>